<comment type="cofactor">
    <cofactor evidence="1">
        <name>[4Fe-4S] cluster</name>
        <dbReference type="ChEBI" id="CHEBI:49883"/>
    </cofactor>
</comment>
<name>A0A415S5B4_MEDGN</name>
<dbReference type="GO" id="GO:0016491">
    <property type="term" value="F:oxidoreductase activity"/>
    <property type="evidence" value="ECO:0007669"/>
    <property type="project" value="InterPro"/>
</dbReference>
<evidence type="ECO:0000313" key="9">
    <source>
        <dbReference type="Proteomes" id="UP000285610"/>
    </source>
</evidence>
<accession>A0A415S5B4</accession>
<feature type="domain" description="Radical SAM core" evidence="7">
    <location>
        <begin position="2"/>
        <end position="213"/>
    </location>
</feature>
<dbReference type="SUPFAM" id="SSF102114">
    <property type="entry name" value="Radical SAM enzymes"/>
    <property type="match status" value="1"/>
</dbReference>
<evidence type="ECO:0000256" key="3">
    <source>
        <dbReference type="ARBA" id="ARBA00022723"/>
    </source>
</evidence>
<dbReference type="SFLD" id="SFLDG01386">
    <property type="entry name" value="main_SPASM_domain-containing"/>
    <property type="match status" value="1"/>
</dbReference>
<dbReference type="InterPro" id="IPR023867">
    <property type="entry name" value="Sulphatase_maturase_rSAM"/>
</dbReference>
<dbReference type="SFLD" id="SFLDG01067">
    <property type="entry name" value="SPASM/twitch_domain_containing"/>
    <property type="match status" value="1"/>
</dbReference>
<dbReference type="Pfam" id="PF04055">
    <property type="entry name" value="Radical_SAM"/>
    <property type="match status" value="1"/>
</dbReference>
<dbReference type="GO" id="GO:0051536">
    <property type="term" value="F:iron-sulfur cluster binding"/>
    <property type="evidence" value="ECO:0007669"/>
    <property type="project" value="UniProtKB-KW"/>
</dbReference>
<keyword evidence="3" id="KW-0479">Metal-binding</keyword>
<reference evidence="8 9" key="1">
    <citation type="submission" date="2018-08" db="EMBL/GenBank/DDBJ databases">
        <title>A genome reference for cultivated species of the human gut microbiota.</title>
        <authorList>
            <person name="Zou Y."/>
            <person name="Xue W."/>
            <person name="Luo G."/>
        </authorList>
    </citation>
    <scope>NUCLEOTIDE SEQUENCE [LARGE SCALE GENOMIC DNA]</scope>
    <source>
        <strain evidence="8 9">AF33-12</strain>
    </source>
</reference>
<dbReference type="InterPro" id="IPR023885">
    <property type="entry name" value="4Fe4S-binding_SPASM_dom"/>
</dbReference>
<evidence type="ECO:0000256" key="6">
    <source>
        <dbReference type="ARBA" id="ARBA00023601"/>
    </source>
</evidence>
<dbReference type="GO" id="GO:0046872">
    <property type="term" value="F:metal ion binding"/>
    <property type="evidence" value="ECO:0007669"/>
    <property type="project" value="UniProtKB-KW"/>
</dbReference>
<evidence type="ECO:0000256" key="1">
    <source>
        <dbReference type="ARBA" id="ARBA00001966"/>
    </source>
</evidence>
<keyword evidence="5" id="KW-0411">Iron-sulfur</keyword>
<gene>
    <name evidence="8" type="ORF">DWZ50_17090</name>
</gene>
<comment type="caution">
    <text evidence="8">The sequence shown here is derived from an EMBL/GenBank/DDBJ whole genome shotgun (WGS) entry which is preliminary data.</text>
</comment>
<dbReference type="SFLD" id="SFLDS00029">
    <property type="entry name" value="Radical_SAM"/>
    <property type="match status" value="1"/>
</dbReference>
<keyword evidence="4" id="KW-0408">Iron</keyword>
<comment type="similarity">
    <text evidence="6">Belongs to the radical SAM superfamily. Anaerobic sulfatase-maturating enzyme family.</text>
</comment>
<evidence type="ECO:0000313" key="8">
    <source>
        <dbReference type="EMBL" id="RHM70666.1"/>
    </source>
</evidence>
<keyword evidence="2" id="KW-0949">S-adenosyl-L-methionine</keyword>
<organism evidence="8 9">
    <name type="scientific">Mediterraneibacter gnavus</name>
    <name type="common">Ruminococcus gnavus</name>
    <dbReference type="NCBI Taxonomy" id="33038"/>
    <lineage>
        <taxon>Bacteria</taxon>
        <taxon>Bacillati</taxon>
        <taxon>Bacillota</taxon>
        <taxon>Clostridia</taxon>
        <taxon>Lachnospirales</taxon>
        <taxon>Lachnospiraceae</taxon>
        <taxon>Mediterraneibacter</taxon>
    </lineage>
</organism>
<dbReference type="PANTHER" id="PTHR43273:SF3">
    <property type="entry name" value="ANAEROBIC SULFATASE-MATURATING ENZYME HOMOLOG ASLB-RELATED"/>
    <property type="match status" value="1"/>
</dbReference>
<evidence type="ECO:0000259" key="7">
    <source>
        <dbReference type="PROSITE" id="PS51918"/>
    </source>
</evidence>
<dbReference type="PANTHER" id="PTHR43273">
    <property type="entry name" value="ANAEROBIC SULFATASE-MATURATING ENZYME HOMOLOG ASLB-RELATED"/>
    <property type="match status" value="1"/>
</dbReference>
<dbReference type="Gene3D" id="3.20.20.70">
    <property type="entry name" value="Aldolase class I"/>
    <property type="match status" value="1"/>
</dbReference>
<dbReference type="PROSITE" id="PS51918">
    <property type="entry name" value="RADICAL_SAM"/>
    <property type="match status" value="1"/>
</dbReference>
<dbReference type="InterPro" id="IPR007197">
    <property type="entry name" value="rSAM"/>
</dbReference>
<evidence type="ECO:0000256" key="4">
    <source>
        <dbReference type="ARBA" id="ARBA00023004"/>
    </source>
</evidence>
<dbReference type="InterPro" id="IPR006638">
    <property type="entry name" value="Elp3/MiaA/NifB-like_rSAM"/>
</dbReference>
<dbReference type="RefSeq" id="WP_118445231.1">
    <property type="nucleotide sequence ID" value="NZ_JAQMLC010000070.1"/>
</dbReference>
<dbReference type="EMBL" id="QRQE01000060">
    <property type="protein sequence ID" value="RHM70666.1"/>
    <property type="molecule type" value="Genomic_DNA"/>
</dbReference>
<proteinExistence type="inferred from homology"/>
<evidence type="ECO:0000256" key="2">
    <source>
        <dbReference type="ARBA" id="ARBA00022691"/>
    </source>
</evidence>
<dbReference type="InterPro" id="IPR058240">
    <property type="entry name" value="rSAM_sf"/>
</dbReference>
<dbReference type="InterPro" id="IPR013785">
    <property type="entry name" value="Aldolase_TIM"/>
</dbReference>
<dbReference type="NCBIfam" id="TIGR04085">
    <property type="entry name" value="rSAM_more_4Fe4S"/>
    <property type="match status" value="1"/>
</dbReference>
<dbReference type="SMART" id="SM00729">
    <property type="entry name" value="Elp3"/>
    <property type="match status" value="1"/>
</dbReference>
<dbReference type="AlphaFoldDB" id="A0A415S5B4"/>
<sequence>MGGINVNFNIFFTNDCNLNCRYCYEGEKQKKYISKDVLDQVLEFMERVSKGEGITVTTHGGEPLLAFQEIQYFIEKAKKRFDNICFKMTTNGTLLDETKIDFIEKNYNNLSISIDGNQKGHDANRVFRDGTGSFDLVTKNYKKIKERDIELEARMTINPYNYMHVYEGVRHLIEMGFTRIMPIPDVFTKEWTEEMLQGFKEELKKIVDYISENRMQSKIDVGLIDTVKCKTQNTDCDGGITTFTIDTSGEIYPCILCNGNERYCIGNVKEGIDREKLDKIHAFDQQRITICEGCERYNYCRNTRCKLVNDVIEGNPYIPIPVQCRIENIVVELDEYVDKHI</sequence>
<dbReference type="SFLD" id="SFLDG01384">
    <property type="entry name" value="thioether_bond_formation_requi"/>
    <property type="match status" value="1"/>
</dbReference>
<protein>
    <submittedName>
        <fullName evidence="8">Radical SAM protein</fullName>
    </submittedName>
</protein>
<dbReference type="CDD" id="cd01335">
    <property type="entry name" value="Radical_SAM"/>
    <property type="match status" value="1"/>
</dbReference>
<evidence type="ECO:0000256" key="5">
    <source>
        <dbReference type="ARBA" id="ARBA00023014"/>
    </source>
</evidence>
<dbReference type="Proteomes" id="UP000285610">
    <property type="component" value="Unassembled WGS sequence"/>
</dbReference>